<evidence type="ECO:0000313" key="1">
    <source>
        <dbReference type="EMBL" id="SVE16540.1"/>
    </source>
</evidence>
<name>A0A383B9T0_9ZZZZ</name>
<sequence length="61" mass="6423">MPGRLALIALGCLVGAAVRADGPLPSFSLPVDCLMGERCFIQNHFDHEPGDGYTDYACGAL</sequence>
<organism evidence="1">
    <name type="scientific">marine metagenome</name>
    <dbReference type="NCBI Taxonomy" id="408172"/>
    <lineage>
        <taxon>unclassified sequences</taxon>
        <taxon>metagenomes</taxon>
        <taxon>ecological metagenomes</taxon>
    </lineage>
</organism>
<reference evidence="1" key="1">
    <citation type="submission" date="2018-05" db="EMBL/GenBank/DDBJ databases">
        <authorList>
            <person name="Lanie J.A."/>
            <person name="Ng W.-L."/>
            <person name="Kazmierczak K.M."/>
            <person name="Andrzejewski T.M."/>
            <person name="Davidsen T.M."/>
            <person name="Wayne K.J."/>
            <person name="Tettelin H."/>
            <person name="Glass J.I."/>
            <person name="Rusch D."/>
            <person name="Podicherti R."/>
            <person name="Tsui H.-C.T."/>
            <person name="Winkler M.E."/>
        </authorList>
    </citation>
    <scope>NUCLEOTIDE SEQUENCE</scope>
</reference>
<dbReference type="EMBL" id="UINC01198542">
    <property type="protein sequence ID" value="SVE16540.1"/>
    <property type="molecule type" value="Genomic_DNA"/>
</dbReference>
<protein>
    <submittedName>
        <fullName evidence="1">Uncharacterized protein</fullName>
    </submittedName>
</protein>
<feature type="non-terminal residue" evidence="1">
    <location>
        <position position="61"/>
    </location>
</feature>
<dbReference type="AlphaFoldDB" id="A0A383B9T0"/>
<accession>A0A383B9T0</accession>
<gene>
    <name evidence="1" type="ORF">METZ01_LOCUS469394</name>
</gene>
<proteinExistence type="predicted"/>